<reference evidence="7" key="1">
    <citation type="journal article" date="2014" name="Int. J. Syst. Evol. Microbiol.">
        <title>Complete genome sequence of Corynebacterium casei LMG S-19264T (=DSM 44701T), isolated from a smear-ripened cheese.</title>
        <authorList>
            <consortium name="US DOE Joint Genome Institute (JGI-PGF)"/>
            <person name="Walter F."/>
            <person name="Albersmeier A."/>
            <person name="Kalinowski J."/>
            <person name="Ruckert C."/>
        </authorList>
    </citation>
    <scope>NUCLEOTIDE SEQUENCE</scope>
    <source>
        <strain evidence="7">KCTC 12988</strain>
    </source>
</reference>
<dbReference type="CDD" id="cd16146">
    <property type="entry name" value="ARS_like"/>
    <property type="match status" value="1"/>
</dbReference>
<dbReference type="Gene3D" id="3.40.720.10">
    <property type="entry name" value="Alkaline Phosphatase, subunit A"/>
    <property type="match status" value="1"/>
</dbReference>
<dbReference type="GO" id="GO:0046872">
    <property type="term" value="F:metal ion binding"/>
    <property type="evidence" value="ECO:0007669"/>
    <property type="project" value="UniProtKB-KW"/>
</dbReference>
<evidence type="ECO:0000256" key="1">
    <source>
        <dbReference type="ARBA" id="ARBA00008779"/>
    </source>
</evidence>
<dbReference type="Proteomes" id="UP000644507">
    <property type="component" value="Unassembled WGS sequence"/>
</dbReference>
<gene>
    <name evidence="7" type="primary">arsA</name>
    <name evidence="7" type="ORF">GCM10007100_08590</name>
</gene>
<name>A0A918WHZ0_9BACT</name>
<feature type="domain" description="Sulfatase N-terminal" evidence="6">
    <location>
        <begin position="25"/>
        <end position="334"/>
    </location>
</feature>
<dbReference type="AlphaFoldDB" id="A0A918WHZ0"/>
<dbReference type="EMBL" id="BMXI01000003">
    <property type="protein sequence ID" value="GHC45510.1"/>
    <property type="molecule type" value="Genomic_DNA"/>
</dbReference>
<dbReference type="PANTHER" id="PTHR42693">
    <property type="entry name" value="ARYLSULFATASE FAMILY MEMBER"/>
    <property type="match status" value="1"/>
</dbReference>
<evidence type="ECO:0000256" key="5">
    <source>
        <dbReference type="SAM" id="SignalP"/>
    </source>
</evidence>
<dbReference type="RefSeq" id="WP_189567672.1">
    <property type="nucleotide sequence ID" value="NZ_BMXI01000003.1"/>
</dbReference>
<dbReference type="InterPro" id="IPR024607">
    <property type="entry name" value="Sulfatase_CS"/>
</dbReference>
<evidence type="ECO:0000256" key="4">
    <source>
        <dbReference type="ARBA" id="ARBA00022837"/>
    </source>
</evidence>
<accession>A0A918WHZ0</accession>
<organism evidence="7 8">
    <name type="scientific">Roseibacillus persicicus</name>
    <dbReference type="NCBI Taxonomy" id="454148"/>
    <lineage>
        <taxon>Bacteria</taxon>
        <taxon>Pseudomonadati</taxon>
        <taxon>Verrucomicrobiota</taxon>
        <taxon>Verrucomicrobiia</taxon>
        <taxon>Verrucomicrobiales</taxon>
        <taxon>Verrucomicrobiaceae</taxon>
        <taxon>Roseibacillus</taxon>
    </lineage>
</organism>
<dbReference type="InterPro" id="IPR017850">
    <property type="entry name" value="Alkaline_phosphatase_core_sf"/>
</dbReference>
<reference evidence="7" key="2">
    <citation type="submission" date="2020-09" db="EMBL/GenBank/DDBJ databases">
        <authorList>
            <person name="Sun Q."/>
            <person name="Kim S."/>
        </authorList>
    </citation>
    <scope>NUCLEOTIDE SEQUENCE</scope>
    <source>
        <strain evidence="7">KCTC 12988</strain>
    </source>
</reference>
<keyword evidence="5" id="KW-0732">Signal</keyword>
<evidence type="ECO:0000259" key="6">
    <source>
        <dbReference type="Pfam" id="PF00884"/>
    </source>
</evidence>
<evidence type="ECO:0000313" key="7">
    <source>
        <dbReference type="EMBL" id="GHC45510.1"/>
    </source>
</evidence>
<keyword evidence="8" id="KW-1185">Reference proteome</keyword>
<dbReference type="PANTHER" id="PTHR42693:SF53">
    <property type="entry name" value="ENDO-4-O-SULFATASE"/>
    <property type="match status" value="1"/>
</dbReference>
<dbReference type="Gene3D" id="3.30.1120.10">
    <property type="match status" value="1"/>
</dbReference>
<evidence type="ECO:0000313" key="8">
    <source>
        <dbReference type="Proteomes" id="UP000644507"/>
    </source>
</evidence>
<dbReference type="Pfam" id="PF00884">
    <property type="entry name" value="Sulfatase"/>
    <property type="match status" value="1"/>
</dbReference>
<proteinExistence type="inferred from homology"/>
<evidence type="ECO:0000256" key="2">
    <source>
        <dbReference type="ARBA" id="ARBA00022723"/>
    </source>
</evidence>
<comment type="similarity">
    <text evidence="1">Belongs to the sulfatase family.</text>
</comment>
<dbReference type="InterPro" id="IPR000917">
    <property type="entry name" value="Sulfatase_N"/>
</dbReference>
<feature type="chain" id="PRO_5037502777" evidence="5">
    <location>
        <begin position="19"/>
        <end position="572"/>
    </location>
</feature>
<keyword evidence="2" id="KW-0479">Metal-binding</keyword>
<sequence length="572" mass="64978">MKLLPIALLAVLSCSSFGAERGKQPNIVLLMTDDQGYGEVGFHGNKVLQTPNLDRFAKEGTELVHFYVSPMCTPTRSSLMTGRYHFRTGAHDTYIGRSNMNPEETTIAEIFADAGYQTGIFGKWHLGENYPMRAQDQGFQKVVVHGGGGIGQFADYPGNTYWDPTLLYNDSFKKAEGYCTDVFIDESIDFISNNREKPFFCYLPLNIPHSPFDVDAEFLEPYESQGVRDKGKRQWTAKIYGMLTQFDGAFQRLLDALDEMELAENTIVIFMSDNGPNSVYYTAGLRDNKGSVYENGFRSPFVIRWPEAMKGGRKLTDPAMHIDLLPTLAEACGIELPDALKLDGKSILPLLTGETESLPERYLFMQHNRANVPQKYRNFMVRKGPFKVVQGIGKGFQEVPKNPKFELYDIEKDPGEENNIAQEHPEMVTEFVTEYEQWFDEVTADLQRTGGTPSPYILDPVQKQDYRFTWQCWFGPDANWRPTAYGRWMMTNPGEIERFDVTIIPQKNHLGKAAKIKFIWQDQVLENSYDKVPARVTLEDIELAEGTGFMEAQLFIGDKLWGVKEVQISAAK</sequence>
<dbReference type="InterPro" id="IPR050738">
    <property type="entry name" value="Sulfatase"/>
</dbReference>
<protein>
    <submittedName>
        <fullName evidence="7">Arylsulfatase</fullName>
    </submittedName>
</protein>
<evidence type="ECO:0000256" key="3">
    <source>
        <dbReference type="ARBA" id="ARBA00022801"/>
    </source>
</evidence>
<keyword evidence="4" id="KW-0106">Calcium</keyword>
<dbReference type="SUPFAM" id="SSF53649">
    <property type="entry name" value="Alkaline phosphatase-like"/>
    <property type="match status" value="1"/>
</dbReference>
<dbReference type="FunFam" id="3.40.720.10:FF:000070">
    <property type="entry name" value="Arylsulfatase A"/>
    <property type="match status" value="1"/>
</dbReference>
<comment type="caution">
    <text evidence="7">The sequence shown here is derived from an EMBL/GenBank/DDBJ whole genome shotgun (WGS) entry which is preliminary data.</text>
</comment>
<dbReference type="GO" id="GO:0004065">
    <property type="term" value="F:arylsulfatase activity"/>
    <property type="evidence" value="ECO:0007669"/>
    <property type="project" value="TreeGrafter"/>
</dbReference>
<keyword evidence="3" id="KW-0378">Hydrolase</keyword>
<dbReference type="PROSITE" id="PS00523">
    <property type="entry name" value="SULFATASE_1"/>
    <property type="match status" value="1"/>
</dbReference>
<feature type="signal peptide" evidence="5">
    <location>
        <begin position="1"/>
        <end position="18"/>
    </location>
</feature>